<organism evidence="1 2">
    <name type="scientific">Naganishia cerealis</name>
    <dbReference type="NCBI Taxonomy" id="610337"/>
    <lineage>
        <taxon>Eukaryota</taxon>
        <taxon>Fungi</taxon>
        <taxon>Dikarya</taxon>
        <taxon>Basidiomycota</taxon>
        <taxon>Agaricomycotina</taxon>
        <taxon>Tremellomycetes</taxon>
        <taxon>Filobasidiales</taxon>
        <taxon>Filobasidiaceae</taxon>
        <taxon>Naganishia</taxon>
    </lineage>
</organism>
<dbReference type="Proteomes" id="UP001241377">
    <property type="component" value="Unassembled WGS sequence"/>
</dbReference>
<reference evidence="1" key="1">
    <citation type="submission" date="2023-04" db="EMBL/GenBank/DDBJ databases">
        <title>Draft Genome sequencing of Naganishia species isolated from polar environments using Oxford Nanopore Technology.</title>
        <authorList>
            <person name="Leo P."/>
            <person name="Venkateswaran K."/>
        </authorList>
    </citation>
    <scope>NUCLEOTIDE SEQUENCE</scope>
    <source>
        <strain evidence="1">MNA-CCFEE 5261</strain>
    </source>
</reference>
<proteinExistence type="predicted"/>
<evidence type="ECO:0000313" key="1">
    <source>
        <dbReference type="EMBL" id="KAJ9104834.1"/>
    </source>
</evidence>
<dbReference type="EMBL" id="JASBWR010000038">
    <property type="protein sequence ID" value="KAJ9104834.1"/>
    <property type="molecule type" value="Genomic_DNA"/>
</dbReference>
<sequence>MSDPRRADPRRGGNYPDSGGYRQPQRPVKEETGPQIHDEADLVSFRNDALKRMLMNQEQLENVTTKYVHTSKIIPPGIWATSNKESASMDDAEMEKYLQEQLDKPYFGDLKLMKKKEELLQKEIENLRETPVIGMDDLEYTFQQRATNILAQKFSQITDKESFEQYQKETEEILKDMKSTHSKEYKVHAPYTKRSVSPLSLGIQVERAPDSYNPKLVNSLIGLGNDKMEPDYMDGGGFESNDTHKQTSGYTEPQGQFSIDILQGERHGSNDDNASGVNNTGTMMDDNIDSMFGGDNAQSMLDDDMNDLINFDQADDDDAMGNNGFDGEFLKLE</sequence>
<accession>A0ACC2W0S9</accession>
<comment type="caution">
    <text evidence="1">The sequence shown here is derived from an EMBL/GenBank/DDBJ whole genome shotgun (WGS) entry which is preliminary data.</text>
</comment>
<name>A0ACC2W0S9_9TREE</name>
<evidence type="ECO:0000313" key="2">
    <source>
        <dbReference type="Proteomes" id="UP001241377"/>
    </source>
</evidence>
<gene>
    <name evidence="1" type="ORF">QFC19_003792</name>
</gene>
<keyword evidence="2" id="KW-1185">Reference proteome</keyword>
<protein>
    <submittedName>
        <fullName evidence="1">Uncharacterized protein</fullName>
    </submittedName>
</protein>